<comment type="pathway">
    <text evidence="1 9 11">Cofactor biosynthesis; thiamine diphosphate biosynthesis; thiamine phosphate from 4-amino-2-methyl-5-diphosphomethylpyrimidine and 4-methyl-5-(2-phosphoethyl)-thiazole: step 1/1.</text>
</comment>
<feature type="binding site" evidence="9">
    <location>
        <position position="70"/>
    </location>
    <ligand>
        <name>Mg(2+)</name>
        <dbReference type="ChEBI" id="CHEBI:18420"/>
    </ligand>
</feature>
<keyword evidence="2 9" id="KW-0808">Transferase</keyword>
<dbReference type="NCBIfam" id="TIGR00693">
    <property type="entry name" value="thiE"/>
    <property type="match status" value="1"/>
</dbReference>
<dbReference type="GO" id="GO:0000287">
    <property type="term" value="F:magnesium ion binding"/>
    <property type="evidence" value="ECO:0007669"/>
    <property type="project" value="UniProtKB-UniRule"/>
</dbReference>
<evidence type="ECO:0000256" key="3">
    <source>
        <dbReference type="ARBA" id="ARBA00022723"/>
    </source>
</evidence>
<keyword evidence="3 9" id="KW-0479">Metal-binding</keyword>
<comment type="similarity">
    <text evidence="9 10">Belongs to the thiamine-phosphate synthase family.</text>
</comment>
<dbReference type="HAMAP" id="MF_00097">
    <property type="entry name" value="TMP_synthase"/>
    <property type="match status" value="1"/>
</dbReference>
<evidence type="ECO:0000256" key="8">
    <source>
        <dbReference type="ARBA" id="ARBA00047883"/>
    </source>
</evidence>
<feature type="binding site" evidence="9">
    <location>
        <begin position="134"/>
        <end position="136"/>
    </location>
    <ligand>
        <name>2-[(2R,5Z)-2-carboxy-4-methylthiazol-5(2H)-ylidene]ethyl phosphate</name>
        <dbReference type="ChEBI" id="CHEBI:62899"/>
    </ligand>
</feature>
<evidence type="ECO:0000313" key="14">
    <source>
        <dbReference type="Proteomes" id="UP000184032"/>
    </source>
</evidence>
<comment type="catalytic activity">
    <reaction evidence="6 9 10">
        <text>4-methyl-5-(2-phosphooxyethyl)-thiazole + 4-amino-2-methyl-5-(diphosphooxymethyl)pyrimidine + H(+) = thiamine phosphate + diphosphate</text>
        <dbReference type="Rhea" id="RHEA:22328"/>
        <dbReference type="ChEBI" id="CHEBI:15378"/>
        <dbReference type="ChEBI" id="CHEBI:33019"/>
        <dbReference type="ChEBI" id="CHEBI:37575"/>
        <dbReference type="ChEBI" id="CHEBI:57841"/>
        <dbReference type="ChEBI" id="CHEBI:58296"/>
        <dbReference type="EC" id="2.5.1.3"/>
    </reaction>
</comment>
<proteinExistence type="inferred from homology"/>
<protein>
    <recommendedName>
        <fullName evidence="9">Thiamine-phosphate synthase</fullName>
        <shortName evidence="9">TP synthase</shortName>
        <shortName evidence="9">TPS</shortName>
        <ecNumber evidence="9">2.5.1.3</ecNumber>
    </recommendedName>
    <alternativeName>
        <fullName evidence="9">Thiamine-phosphate pyrophosphorylase</fullName>
        <shortName evidence="9">TMP pyrophosphorylase</shortName>
        <shortName evidence="9">TMP-PPase</shortName>
    </alternativeName>
</protein>
<dbReference type="InterPro" id="IPR013785">
    <property type="entry name" value="Aldolase_TIM"/>
</dbReference>
<dbReference type="InterPro" id="IPR034291">
    <property type="entry name" value="TMP_synthase"/>
</dbReference>
<evidence type="ECO:0000256" key="2">
    <source>
        <dbReference type="ARBA" id="ARBA00022679"/>
    </source>
</evidence>
<comment type="cofactor">
    <cofactor evidence="9">
        <name>Mg(2+)</name>
        <dbReference type="ChEBI" id="CHEBI:18420"/>
    </cofactor>
    <text evidence="9">Binds 1 Mg(2+) ion per subunit.</text>
</comment>
<comment type="catalytic activity">
    <reaction evidence="8 9 10">
        <text>2-[(2R,5Z)-2-carboxy-4-methylthiazol-5(2H)-ylidene]ethyl phosphate + 4-amino-2-methyl-5-(diphosphooxymethyl)pyrimidine + 2 H(+) = thiamine phosphate + CO2 + diphosphate</text>
        <dbReference type="Rhea" id="RHEA:47844"/>
        <dbReference type="ChEBI" id="CHEBI:15378"/>
        <dbReference type="ChEBI" id="CHEBI:16526"/>
        <dbReference type="ChEBI" id="CHEBI:33019"/>
        <dbReference type="ChEBI" id="CHEBI:37575"/>
        <dbReference type="ChEBI" id="CHEBI:57841"/>
        <dbReference type="ChEBI" id="CHEBI:62899"/>
        <dbReference type="EC" id="2.5.1.3"/>
    </reaction>
</comment>
<feature type="binding site" evidence="9">
    <location>
        <position position="108"/>
    </location>
    <ligand>
        <name>4-amino-2-methyl-5-(diphosphooxymethyl)pyrimidine</name>
        <dbReference type="ChEBI" id="CHEBI:57841"/>
    </ligand>
</feature>
<evidence type="ECO:0000256" key="1">
    <source>
        <dbReference type="ARBA" id="ARBA00005165"/>
    </source>
</evidence>
<dbReference type="AlphaFoldDB" id="A0A1M5RWI0"/>
<dbReference type="UniPathway" id="UPA00060">
    <property type="reaction ID" value="UER00141"/>
</dbReference>
<organism evidence="13 14">
    <name type="scientific">Anaerosphaera aminiphila DSM 21120</name>
    <dbReference type="NCBI Taxonomy" id="1120995"/>
    <lineage>
        <taxon>Bacteria</taxon>
        <taxon>Bacillati</taxon>
        <taxon>Bacillota</taxon>
        <taxon>Tissierellia</taxon>
        <taxon>Tissierellales</taxon>
        <taxon>Peptoniphilaceae</taxon>
        <taxon>Anaerosphaera</taxon>
    </lineage>
</organism>
<dbReference type="InterPro" id="IPR036206">
    <property type="entry name" value="ThiamineP_synth_sf"/>
</dbReference>
<dbReference type="FunFam" id="3.20.20.70:FF:000096">
    <property type="entry name" value="Thiamine-phosphate synthase"/>
    <property type="match status" value="1"/>
</dbReference>
<dbReference type="InterPro" id="IPR022998">
    <property type="entry name" value="ThiamineP_synth_TenI"/>
</dbReference>
<dbReference type="STRING" id="1120995.SAMN02745245_01027"/>
<feature type="binding site" evidence="9">
    <location>
        <position position="69"/>
    </location>
    <ligand>
        <name>4-amino-2-methyl-5-(diphosphooxymethyl)pyrimidine</name>
        <dbReference type="ChEBI" id="CHEBI:57841"/>
    </ligand>
</feature>
<evidence type="ECO:0000256" key="7">
    <source>
        <dbReference type="ARBA" id="ARBA00047851"/>
    </source>
</evidence>
<dbReference type="EMBL" id="FQXI01000006">
    <property type="protein sequence ID" value="SHH30697.1"/>
    <property type="molecule type" value="Genomic_DNA"/>
</dbReference>
<evidence type="ECO:0000259" key="12">
    <source>
        <dbReference type="Pfam" id="PF02581"/>
    </source>
</evidence>
<evidence type="ECO:0000313" key="13">
    <source>
        <dbReference type="EMBL" id="SHH30697.1"/>
    </source>
</evidence>
<dbReference type="GO" id="GO:0009229">
    <property type="term" value="P:thiamine diphosphate biosynthetic process"/>
    <property type="evidence" value="ECO:0007669"/>
    <property type="project" value="UniProtKB-UniRule"/>
</dbReference>
<accession>A0A1M5RWI0</accession>
<feature type="binding site" evidence="9">
    <location>
        <position position="164"/>
    </location>
    <ligand>
        <name>2-[(2R,5Z)-2-carboxy-4-methylthiazol-5(2H)-ylidene]ethyl phosphate</name>
        <dbReference type="ChEBI" id="CHEBI:62899"/>
    </ligand>
</feature>
<feature type="domain" description="Thiamine phosphate synthase/TenI" evidence="12">
    <location>
        <begin position="8"/>
        <end position="187"/>
    </location>
</feature>
<comment type="function">
    <text evidence="9">Condenses 4-methyl-5-(beta-hydroxyethyl)thiazole monophosphate (THZ-P) and 2-methyl-4-amino-5-hydroxymethyl pyrimidine pyrophosphate (HMP-PP) to form thiamine monophosphate (TMP).</text>
</comment>
<dbReference type="Pfam" id="PF02581">
    <property type="entry name" value="TMP-TENI"/>
    <property type="match status" value="1"/>
</dbReference>
<evidence type="ECO:0000256" key="5">
    <source>
        <dbReference type="ARBA" id="ARBA00022977"/>
    </source>
</evidence>
<feature type="binding site" evidence="9">
    <location>
        <position position="137"/>
    </location>
    <ligand>
        <name>4-amino-2-methyl-5-(diphosphooxymethyl)pyrimidine</name>
        <dbReference type="ChEBI" id="CHEBI:57841"/>
    </ligand>
</feature>
<dbReference type="RefSeq" id="WP_234945635.1">
    <property type="nucleotide sequence ID" value="NZ_FQXI01000006.1"/>
</dbReference>
<gene>
    <name evidence="9" type="primary">thiE</name>
    <name evidence="13" type="ORF">SAMN02745245_01027</name>
</gene>
<feature type="binding site" evidence="9">
    <location>
        <begin position="184"/>
        <end position="185"/>
    </location>
    <ligand>
        <name>2-[(2R,5Z)-2-carboxy-4-methylthiazol-5(2H)-ylidene]ethyl phosphate</name>
        <dbReference type="ChEBI" id="CHEBI:62899"/>
    </ligand>
</feature>
<keyword evidence="4 9" id="KW-0460">Magnesium</keyword>
<evidence type="ECO:0000256" key="6">
    <source>
        <dbReference type="ARBA" id="ARBA00047334"/>
    </source>
</evidence>
<name>A0A1M5RWI0_9FIRM</name>
<feature type="binding site" evidence="9">
    <location>
        <position position="89"/>
    </location>
    <ligand>
        <name>Mg(2+)</name>
        <dbReference type="ChEBI" id="CHEBI:18420"/>
    </ligand>
</feature>
<evidence type="ECO:0000256" key="11">
    <source>
        <dbReference type="RuleBase" id="RU004253"/>
    </source>
</evidence>
<keyword evidence="14" id="KW-1185">Reference proteome</keyword>
<dbReference type="SUPFAM" id="SSF51391">
    <property type="entry name" value="Thiamin phosphate synthase"/>
    <property type="match status" value="1"/>
</dbReference>
<evidence type="ECO:0000256" key="10">
    <source>
        <dbReference type="RuleBase" id="RU003826"/>
    </source>
</evidence>
<dbReference type="Gene3D" id="3.20.20.70">
    <property type="entry name" value="Aldolase class I"/>
    <property type="match status" value="1"/>
</dbReference>
<reference evidence="13 14" key="1">
    <citation type="submission" date="2016-11" db="EMBL/GenBank/DDBJ databases">
        <authorList>
            <person name="Jaros S."/>
            <person name="Januszkiewicz K."/>
            <person name="Wedrychowicz H."/>
        </authorList>
    </citation>
    <scope>NUCLEOTIDE SEQUENCE [LARGE SCALE GENOMIC DNA]</scope>
    <source>
        <strain evidence="13 14">DSM 21120</strain>
    </source>
</reference>
<dbReference type="GO" id="GO:0009228">
    <property type="term" value="P:thiamine biosynthetic process"/>
    <property type="evidence" value="ECO:0007669"/>
    <property type="project" value="UniProtKB-KW"/>
</dbReference>
<keyword evidence="5 9" id="KW-0784">Thiamine biosynthesis</keyword>
<comment type="catalytic activity">
    <reaction evidence="7 9 10">
        <text>2-(2-carboxy-4-methylthiazol-5-yl)ethyl phosphate + 4-amino-2-methyl-5-(diphosphooxymethyl)pyrimidine + 2 H(+) = thiamine phosphate + CO2 + diphosphate</text>
        <dbReference type="Rhea" id="RHEA:47848"/>
        <dbReference type="ChEBI" id="CHEBI:15378"/>
        <dbReference type="ChEBI" id="CHEBI:16526"/>
        <dbReference type="ChEBI" id="CHEBI:33019"/>
        <dbReference type="ChEBI" id="CHEBI:37575"/>
        <dbReference type="ChEBI" id="CHEBI:57841"/>
        <dbReference type="ChEBI" id="CHEBI:62890"/>
        <dbReference type="EC" id="2.5.1.3"/>
    </reaction>
</comment>
<evidence type="ECO:0000256" key="4">
    <source>
        <dbReference type="ARBA" id="ARBA00022842"/>
    </source>
</evidence>
<evidence type="ECO:0000256" key="9">
    <source>
        <dbReference type="HAMAP-Rule" id="MF_00097"/>
    </source>
</evidence>
<dbReference type="GO" id="GO:0005737">
    <property type="term" value="C:cytoplasm"/>
    <property type="evidence" value="ECO:0007669"/>
    <property type="project" value="TreeGrafter"/>
</dbReference>
<dbReference type="PANTHER" id="PTHR20857">
    <property type="entry name" value="THIAMINE-PHOSPHATE PYROPHOSPHORYLASE"/>
    <property type="match status" value="1"/>
</dbReference>
<dbReference type="GO" id="GO:0004789">
    <property type="term" value="F:thiamine-phosphate diphosphorylase activity"/>
    <property type="evidence" value="ECO:0007669"/>
    <property type="project" value="UniProtKB-UniRule"/>
</dbReference>
<dbReference type="Proteomes" id="UP000184032">
    <property type="component" value="Unassembled WGS sequence"/>
</dbReference>
<sequence length="211" mass="22828">MKNFNLSVYLVTDNVISSKSLPEAVEQSILGGATVVQLREKNLSSKDFLREAFEVKHIADKYHIPLIINDRIDIALCVDAAGVHLGQSDIDILNARKILGEDKIIGISVTTVEQALEAEKNGADYLGAGALFSTPTKDDAKLCSLDELRKIISSVDIPVVGIGGLNETTIPKLKNFGLAGYAVVSAILSKKDIKSATENIKKMYDENEILS</sequence>
<dbReference type="CDD" id="cd00564">
    <property type="entry name" value="TMP_TenI"/>
    <property type="match status" value="1"/>
</dbReference>
<feature type="binding site" evidence="9">
    <location>
        <begin position="37"/>
        <end position="41"/>
    </location>
    <ligand>
        <name>4-amino-2-methyl-5-(diphosphooxymethyl)pyrimidine</name>
        <dbReference type="ChEBI" id="CHEBI:57841"/>
    </ligand>
</feature>
<dbReference type="PANTHER" id="PTHR20857:SF23">
    <property type="entry name" value="THIAMINE BIOSYNTHETIC BIFUNCTIONAL ENZYME"/>
    <property type="match status" value="1"/>
</dbReference>
<dbReference type="EC" id="2.5.1.3" evidence="9"/>